<dbReference type="PANTHER" id="PTHR38001:SF1">
    <property type="entry name" value="PROTEIN CEBPZOS"/>
    <property type="match status" value="1"/>
</dbReference>
<organism evidence="2 3">
    <name type="scientific">Alligator sinensis</name>
    <name type="common">Chinese alligator</name>
    <dbReference type="NCBI Taxonomy" id="38654"/>
    <lineage>
        <taxon>Eukaryota</taxon>
        <taxon>Metazoa</taxon>
        <taxon>Chordata</taxon>
        <taxon>Craniata</taxon>
        <taxon>Vertebrata</taxon>
        <taxon>Euteleostomi</taxon>
        <taxon>Archelosauria</taxon>
        <taxon>Archosauria</taxon>
        <taxon>Crocodylia</taxon>
        <taxon>Alligatoridae</taxon>
        <taxon>Alligatorinae</taxon>
        <taxon>Alligator</taxon>
    </lineage>
</organism>
<dbReference type="KEGG" id="asn:106722241"/>
<gene>
    <name evidence="3" type="primary">LOC106722241</name>
</gene>
<evidence type="ECO:0000313" key="3">
    <source>
        <dbReference type="RefSeq" id="XP_014375814.1"/>
    </source>
</evidence>
<keyword evidence="1" id="KW-0472">Membrane</keyword>
<dbReference type="RefSeq" id="XP_014375814.1">
    <property type="nucleotide sequence ID" value="XM_014520328.2"/>
</dbReference>
<proteinExistence type="predicted"/>
<dbReference type="InterPro" id="IPR037764">
    <property type="entry name" value="CEBPZOS"/>
</dbReference>
<name>A0A1U8DDL7_ALLSI</name>
<reference evidence="3" key="1">
    <citation type="submission" date="2025-08" db="UniProtKB">
        <authorList>
            <consortium name="RefSeq"/>
        </authorList>
    </citation>
    <scope>IDENTIFICATION</scope>
</reference>
<feature type="transmembrane region" description="Helical" evidence="1">
    <location>
        <begin position="12"/>
        <end position="30"/>
    </location>
</feature>
<keyword evidence="1" id="KW-0812">Transmembrane</keyword>
<keyword evidence="2" id="KW-1185">Reference proteome</keyword>
<protein>
    <submittedName>
        <fullName evidence="3">Protein CEBPZOS-like</fullName>
    </submittedName>
</protein>
<sequence length="76" mass="9377">MNRFTQNVFRLLVVLNTAVLAATYGTFWQIDRSQDFRRTMHKRFPYMLEAYYKYQEAGGYYGIRERDQMEWFSRKD</sequence>
<dbReference type="InParanoid" id="A0A1U8DDL7"/>
<evidence type="ECO:0000256" key="1">
    <source>
        <dbReference type="SAM" id="Phobius"/>
    </source>
</evidence>
<dbReference type="Proteomes" id="UP000189705">
    <property type="component" value="Unplaced"/>
</dbReference>
<dbReference type="PANTHER" id="PTHR38001">
    <property type="entry name" value="PROTEIN CEBPZOS"/>
    <property type="match status" value="1"/>
</dbReference>
<dbReference type="AlphaFoldDB" id="A0A1U8DDL7"/>
<dbReference type="OrthoDB" id="5804148at2759"/>
<keyword evidence="1" id="KW-1133">Transmembrane helix</keyword>
<accession>A0A1U8DDL7</accession>
<evidence type="ECO:0000313" key="2">
    <source>
        <dbReference type="Proteomes" id="UP000189705"/>
    </source>
</evidence>
<dbReference type="GeneID" id="106722241"/>